<accession>A0A5D2A0W7</accession>
<dbReference type="AlphaFoldDB" id="A0A5D2A0W7"/>
<evidence type="ECO:0000313" key="3">
    <source>
        <dbReference type="Proteomes" id="UP000323506"/>
    </source>
</evidence>
<name>A0A5D2A0W7_GOSDA</name>
<dbReference type="EMBL" id="CM017713">
    <property type="protein sequence ID" value="TYG37285.1"/>
    <property type="molecule type" value="Genomic_DNA"/>
</dbReference>
<dbReference type="Proteomes" id="UP000323506">
    <property type="component" value="Chromosome D13"/>
</dbReference>
<keyword evidence="3" id="KW-1185">Reference proteome</keyword>
<proteinExistence type="predicted"/>
<feature type="compositionally biased region" description="Polar residues" evidence="1">
    <location>
        <begin position="42"/>
        <end position="53"/>
    </location>
</feature>
<reference evidence="2 3" key="1">
    <citation type="submission" date="2019-06" db="EMBL/GenBank/DDBJ databases">
        <title>WGS assembly of Gossypium darwinii.</title>
        <authorList>
            <person name="Chen Z.J."/>
            <person name="Sreedasyam A."/>
            <person name="Ando A."/>
            <person name="Song Q."/>
            <person name="De L."/>
            <person name="Hulse-Kemp A."/>
            <person name="Ding M."/>
            <person name="Ye W."/>
            <person name="Kirkbride R."/>
            <person name="Jenkins J."/>
            <person name="Plott C."/>
            <person name="Lovell J."/>
            <person name="Lin Y.-M."/>
            <person name="Vaughn R."/>
            <person name="Liu B."/>
            <person name="Li W."/>
            <person name="Simpson S."/>
            <person name="Scheffler B."/>
            <person name="Saski C."/>
            <person name="Grover C."/>
            <person name="Hu G."/>
            <person name="Conover J."/>
            <person name="Carlson J."/>
            <person name="Shu S."/>
            <person name="Boston L."/>
            <person name="Williams M."/>
            <person name="Peterson D."/>
            <person name="Mcgee K."/>
            <person name="Jones D."/>
            <person name="Wendel J."/>
            <person name="Stelly D."/>
            <person name="Grimwood J."/>
            <person name="Schmutz J."/>
        </authorList>
    </citation>
    <scope>NUCLEOTIDE SEQUENCE [LARGE SCALE GENOMIC DNA]</scope>
    <source>
        <strain evidence="2">1808015.09</strain>
    </source>
</reference>
<evidence type="ECO:0000256" key="1">
    <source>
        <dbReference type="SAM" id="MobiDB-lite"/>
    </source>
</evidence>
<protein>
    <submittedName>
        <fullName evidence="2">Uncharacterized protein</fullName>
    </submittedName>
</protein>
<gene>
    <name evidence="2" type="ORF">ES288_D13G129400v1</name>
</gene>
<feature type="region of interest" description="Disordered" evidence="1">
    <location>
        <begin position="1"/>
        <end position="53"/>
    </location>
</feature>
<evidence type="ECO:0000313" key="2">
    <source>
        <dbReference type="EMBL" id="TYG37285.1"/>
    </source>
</evidence>
<organism evidence="2 3">
    <name type="scientific">Gossypium darwinii</name>
    <name type="common">Darwin's cotton</name>
    <name type="synonym">Gossypium barbadense var. darwinii</name>
    <dbReference type="NCBI Taxonomy" id="34276"/>
    <lineage>
        <taxon>Eukaryota</taxon>
        <taxon>Viridiplantae</taxon>
        <taxon>Streptophyta</taxon>
        <taxon>Embryophyta</taxon>
        <taxon>Tracheophyta</taxon>
        <taxon>Spermatophyta</taxon>
        <taxon>Magnoliopsida</taxon>
        <taxon>eudicotyledons</taxon>
        <taxon>Gunneridae</taxon>
        <taxon>Pentapetalae</taxon>
        <taxon>rosids</taxon>
        <taxon>malvids</taxon>
        <taxon>Malvales</taxon>
        <taxon>Malvaceae</taxon>
        <taxon>Malvoideae</taxon>
        <taxon>Gossypium</taxon>
    </lineage>
</organism>
<sequence>MHVLHLSPNNGENCQKTNKPLKKPIFNKQNQEKFEKKKKTNQHSNSSSVSLQPPFSTLRSVAFSDSRWPL</sequence>
<feature type="compositionally biased region" description="Polar residues" evidence="1">
    <location>
        <begin position="7"/>
        <end position="18"/>
    </location>
</feature>